<evidence type="ECO:0000256" key="1">
    <source>
        <dbReference type="ARBA" id="ARBA00008609"/>
    </source>
</evidence>
<dbReference type="Gene3D" id="4.10.1250.10">
    <property type="entry name" value="Aminomethyltransferase fragment"/>
    <property type="match status" value="1"/>
</dbReference>
<feature type="domain" description="Aminomethyltransferase C-terminal" evidence="9">
    <location>
        <begin position="283"/>
        <end position="361"/>
    </location>
</feature>
<dbReference type="PANTHER" id="PTHR43757:SF2">
    <property type="entry name" value="AMINOMETHYLTRANSFERASE, MITOCHONDRIAL"/>
    <property type="match status" value="1"/>
</dbReference>
<dbReference type="Gene3D" id="3.30.70.1400">
    <property type="entry name" value="Aminomethyltransferase beta-barrel domains"/>
    <property type="match status" value="1"/>
</dbReference>
<proteinExistence type="inferred from homology"/>
<keyword evidence="4 7" id="KW-0808">Transferase</keyword>
<dbReference type="NCBIfam" id="NF001567">
    <property type="entry name" value="PRK00389.1"/>
    <property type="match status" value="1"/>
</dbReference>
<dbReference type="NCBIfam" id="TIGR00528">
    <property type="entry name" value="gcvT"/>
    <property type="match status" value="1"/>
</dbReference>
<organism evidence="10 11">
    <name type="scientific">Alicyclobacillus cycloheptanicus</name>
    <dbReference type="NCBI Taxonomy" id="1457"/>
    <lineage>
        <taxon>Bacteria</taxon>
        <taxon>Bacillati</taxon>
        <taxon>Bacillota</taxon>
        <taxon>Bacilli</taxon>
        <taxon>Bacillales</taxon>
        <taxon>Alicyclobacillaceae</taxon>
        <taxon>Alicyclobacillus</taxon>
    </lineage>
</organism>
<evidence type="ECO:0000259" key="8">
    <source>
        <dbReference type="Pfam" id="PF01571"/>
    </source>
</evidence>
<dbReference type="PANTHER" id="PTHR43757">
    <property type="entry name" value="AMINOMETHYLTRANSFERASE"/>
    <property type="match status" value="1"/>
</dbReference>
<dbReference type="Proteomes" id="UP001232973">
    <property type="component" value="Unassembled WGS sequence"/>
</dbReference>
<dbReference type="GO" id="GO:0004047">
    <property type="term" value="F:aminomethyltransferase activity"/>
    <property type="evidence" value="ECO:0007669"/>
    <property type="project" value="UniProtKB-EC"/>
</dbReference>
<evidence type="ECO:0000256" key="3">
    <source>
        <dbReference type="ARBA" id="ARBA00022576"/>
    </source>
</evidence>
<dbReference type="InterPro" id="IPR029043">
    <property type="entry name" value="GcvT/YgfZ_C"/>
</dbReference>
<accession>A0ABT9XDT3</accession>
<dbReference type="Pfam" id="PF08669">
    <property type="entry name" value="GCV_T_C"/>
    <property type="match status" value="1"/>
</dbReference>
<dbReference type="HAMAP" id="MF_00259">
    <property type="entry name" value="GcvT"/>
    <property type="match status" value="1"/>
</dbReference>
<dbReference type="InterPro" id="IPR022903">
    <property type="entry name" value="GcvT_bac"/>
</dbReference>
<dbReference type="InterPro" id="IPR006222">
    <property type="entry name" value="GCVT_N"/>
</dbReference>
<comment type="similarity">
    <text evidence="1 7">Belongs to the GcvT family.</text>
</comment>
<dbReference type="PIRSF" id="PIRSF006487">
    <property type="entry name" value="GcvT"/>
    <property type="match status" value="1"/>
</dbReference>
<dbReference type="EMBL" id="JAUSTP010000001">
    <property type="protein sequence ID" value="MDQ0188342.1"/>
    <property type="molecule type" value="Genomic_DNA"/>
</dbReference>
<comment type="function">
    <text evidence="7">The glycine cleavage system catalyzes the degradation of glycine.</text>
</comment>
<dbReference type="InterPro" id="IPR027266">
    <property type="entry name" value="TrmE/GcvT-like"/>
</dbReference>
<dbReference type="InterPro" id="IPR013977">
    <property type="entry name" value="GcvT_C"/>
</dbReference>
<protein>
    <recommendedName>
        <fullName evidence="2 7">Aminomethyltransferase</fullName>
        <ecNumber evidence="2 7">2.1.2.10</ecNumber>
    </recommendedName>
    <alternativeName>
        <fullName evidence="5 7">Glycine cleavage system T protein</fullName>
    </alternativeName>
</protein>
<evidence type="ECO:0000313" key="11">
    <source>
        <dbReference type="Proteomes" id="UP001232973"/>
    </source>
</evidence>
<sequence>MSLRRTPLFEIYEAYGAKTVEFGGWEMPVQFSGILAEHEAVRTRGGLFDVSHMGEFEITGPDAIPFLQFLVTNDAARLSPGMAMYSPMVYDHGGCVDDLLVYCFSAERCWVVVNAGNIEKDFAWMSAHTDPFRVTLTNRSSDIALLALQGPRAQEVLQTITSSDLNEVGFYRFVETTVAGAPAVVSRTGYTGEDGFELYVEAAWAVPLWREILDAGQPFGILPCGLGCRDTLRLEARLPLYGHELAEDISPLEAGLGGFVKLDKGDFIGKDALARQKAEGVSRKVVGITMEGRGIPRQGYPVYHAGRQVGYVTSGTQSPTLQIPIGLVLVSADAAAVGSTLQVEIRGKQVPCRVVKTPFYKRAK</sequence>
<evidence type="ECO:0000256" key="7">
    <source>
        <dbReference type="HAMAP-Rule" id="MF_00259"/>
    </source>
</evidence>
<dbReference type="EC" id="2.1.2.10" evidence="2 7"/>
<evidence type="ECO:0000313" key="10">
    <source>
        <dbReference type="EMBL" id="MDQ0188342.1"/>
    </source>
</evidence>
<feature type="domain" description="GCVT N-terminal" evidence="8">
    <location>
        <begin position="9"/>
        <end position="264"/>
    </location>
</feature>
<dbReference type="InterPro" id="IPR028896">
    <property type="entry name" value="GcvT/YgfZ/DmdA"/>
</dbReference>
<reference evidence="10 11" key="1">
    <citation type="submission" date="2023-07" db="EMBL/GenBank/DDBJ databases">
        <title>Genomic Encyclopedia of Type Strains, Phase IV (KMG-IV): sequencing the most valuable type-strain genomes for metagenomic binning, comparative biology and taxonomic classification.</title>
        <authorList>
            <person name="Goeker M."/>
        </authorList>
    </citation>
    <scope>NUCLEOTIDE SEQUENCE [LARGE SCALE GENOMIC DNA]</scope>
    <source>
        <strain evidence="10 11">DSM 4006</strain>
    </source>
</reference>
<dbReference type="SUPFAM" id="SSF103025">
    <property type="entry name" value="Folate-binding domain"/>
    <property type="match status" value="1"/>
</dbReference>
<dbReference type="InterPro" id="IPR006223">
    <property type="entry name" value="GcvT"/>
</dbReference>
<evidence type="ECO:0000259" key="9">
    <source>
        <dbReference type="Pfam" id="PF08669"/>
    </source>
</evidence>
<gene>
    <name evidence="7" type="primary">gcvT</name>
    <name evidence="10" type="ORF">J2S03_000146</name>
</gene>
<dbReference type="Gene3D" id="3.30.1360.120">
    <property type="entry name" value="Probable tRNA modification gtpase trme, domain 1"/>
    <property type="match status" value="1"/>
</dbReference>
<dbReference type="RefSeq" id="WP_407654046.1">
    <property type="nucleotide sequence ID" value="NZ_CP067097.1"/>
</dbReference>
<dbReference type="SUPFAM" id="SSF101790">
    <property type="entry name" value="Aminomethyltransferase beta-barrel domain"/>
    <property type="match status" value="1"/>
</dbReference>
<comment type="caution">
    <text evidence="10">The sequence shown here is derived from an EMBL/GenBank/DDBJ whole genome shotgun (WGS) entry which is preliminary data.</text>
</comment>
<dbReference type="Gene3D" id="2.40.30.110">
    <property type="entry name" value="Aminomethyltransferase beta-barrel domains"/>
    <property type="match status" value="1"/>
</dbReference>
<keyword evidence="3 7" id="KW-0032">Aminotransferase</keyword>
<evidence type="ECO:0000256" key="5">
    <source>
        <dbReference type="ARBA" id="ARBA00031395"/>
    </source>
</evidence>
<comment type="catalytic activity">
    <reaction evidence="6 7">
        <text>N(6)-[(R)-S(8)-aminomethyldihydrolipoyl]-L-lysyl-[protein] + (6S)-5,6,7,8-tetrahydrofolate = N(6)-[(R)-dihydrolipoyl]-L-lysyl-[protein] + (6R)-5,10-methylene-5,6,7,8-tetrahydrofolate + NH4(+)</text>
        <dbReference type="Rhea" id="RHEA:16945"/>
        <dbReference type="Rhea" id="RHEA-COMP:10475"/>
        <dbReference type="Rhea" id="RHEA-COMP:10492"/>
        <dbReference type="ChEBI" id="CHEBI:15636"/>
        <dbReference type="ChEBI" id="CHEBI:28938"/>
        <dbReference type="ChEBI" id="CHEBI:57453"/>
        <dbReference type="ChEBI" id="CHEBI:83100"/>
        <dbReference type="ChEBI" id="CHEBI:83143"/>
        <dbReference type="EC" id="2.1.2.10"/>
    </reaction>
</comment>
<dbReference type="Pfam" id="PF01571">
    <property type="entry name" value="GCV_T"/>
    <property type="match status" value="1"/>
</dbReference>
<evidence type="ECO:0000256" key="4">
    <source>
        <dbReference type="ARBA" id="ARBA00022679"/>
    </source>
</evidence>
<keyword evidence="11" id="KW-1185">Reference proteome</keyword>
<name>A0ABT9XDT3_9BACL</name>
<comment type="subunit">
    <text evidence="7">The glycine cleavage system is composed of four proteins: P, T, L and H.</text>
</comment>
<evidence type="ECO:0000256" key="6">
    <source>
        <dbReference type="ARBA" id="ARBA00047665"/>
    </source>
</evidence>
<evidence type="ECO:0000256" key="2">
    <source>
        <dbReference type="ARBA" id="ARBA00012616"/>
    </source>
</evidence>